<dbReference type="EMBL" id="QBMP01000063">
    <property type="protein sequence ID" value="PZO56813.1"/>
    <property type="molecule type" value="Genomic_DNA"/>
</dbReference>
<dbReference type="InterPro" id="IPR050063">
    <property type="entry name" value="Ribosomal_protein_uL29"/>
</dbReference>
<evidence type="ECO:0000256" key="5">
    <source>
        <dbReference type="HAMAP-Rule" id="MF_00374"/>
    </source>
</evidence>
<reference evidence="7 8" key="2">
    <citation type="submission" date="2018-06" db="EMBL/GenBank/DDBJ databases">
        <title>Metagenomic assembly of (sub)arctic Cyanobacteria and their associated microbiome from non-axenic cultures.</title>
        <authorList>
            <person name="Baurain D."/>
        </authorList>
    </citation>
    <scope>NUCLEOTIDE SEQUENCE [LARGE SCALE GENOMIC DNA]</scope>
    <source>
        <strain evidence="7">ULC027bin1</strain>
    </source>
</reference>
<evidence type="ECO:0000256" key="3">
    <source>
        <dbReference type="ARBA" id="ARBA00023274"/>
    </source>
</evidence>
<evidence type="ECO:0000256" key="6">
    <source>
        <dbReference type="SAM" id="MobiDB-lite"/>
    </source>
</evidence>
<dbReference type="Gene3D" id="1.10.287.310">
    <property type="match status" value="1"/>
</dbReference>
<evidence type="ECO:0000313" key="7">
    <source>
        <dbReference type="EMBL" id="PZO56813.1"/>
    </source>
</evidence>
<accession>A0A2W4XHN8</accession>
<dbReference type="AlphaFoldDB" id="A0A2W4XHN8"/>
<dbReference type="PANTHER" id="PTHR10916">
    <property type="entry name" value="60S RIBOSOMAL PROTEIN L35/50S RIBOSOMAL PROTEIN L29"/>
    <property type="match status" value="1"/>
</dbReference>
<evidence type="ECO:0000256" key="1">
    <source>
        <dbReference type="ARBA" id="ARBA00009254"/>
    </source>
</evidence>
<feature type="region of interest" description="Disordered" evidence="6">
    <location>
        <begin position="60"/>
        <end position="85"/>
    </location>
</feature>
<dbReference type="Proteomes" id="UP000249794">
    <property type="component" value="Unassembled WGS sequence"/>
</dbReference>
<dbReference type="GO" id="GO:0003735">
    <property type="term" value="F:structural constituent of ribosome"/>
    <property type="evidence" value="ECO:0007669"/>
    <property type="project" value="InterPro"/>
</dbReference>
<dbReference type="CDD" id="cd00427">
    <property type="entry name" value="Ribosomal_L29_HIP"/>
    <property type="match status" value="1"/>
</dbReference>
<dbReference type="SUPFAM" id="SSF46561">
    <property type="entry name" value="Ribosomal protein L29 (L29p)"/>
    <property type="match status" value="1"/>
</dbReference>
<evidence type="ECO:0000256" key="2">
    <source>
        <dbReference type="ARBA" id="ARBA00022980"/>
    </source>
</evidence>
<keyword evidence="2 5" id="KW-0689">Ribosomal protein</keyword>
<reference evidence="8" key="1">
    <citation type="submission" date="2018-04" db="EMBL/GenBank/DDBJ databases">
        <authorList>
            <person name="Cornet L."/>
        </authorList>
    </citation>
    <scope>NUCLEOTIDE SEQUENCE [LARGE SCALE GENOMIC DNA]</scope>
</reference>
<protein>
    <recommendedName>
        <fullName evidence="4 5">Large ribosomal subunit protein uL29</fullName>
    </recommendedName>
</protein>
<dbReference type="GO" id="GO:0022625">
    <property type="term" value="C:cytosolic large ribosomal subunit"/>
    <property type="evidence" value="ECO:0007669"/>
    <property type="project" value="TreeGrafter"/>
</dbReference>
<dbReference type="PANTHER" id="PTHR10916:SF0">
    <property type="entry name" value="LARGE RIBOSOMAL SUBUNIT PROTEIN UL29C"/>
    <property type="match status" value="1"/>
</dbReference>
<dbReference type="Pfam" id="PF00831">
    <property type="entry name" value="Ribosomal_L29"/>
    <property type="match status" value="1"/>
</dbReference>
<proteinExistence type="inferred from homology"/>
<dbReference type="NCBIfam" id="TIGR00012">
    <property type="entry name" value="L29"/>
    <property type="match status" value="1"/>
</dbReference>
<sequence>MALSKASEIRELSEAEVTAEIAKIKRDLFDLRFKKATRQIESGFHEFRHNRRKLAQLMTIQNERQEESKAEQPVAQSSATSTEEV</sequence>
<comment type="caution">
    <text evidence="7">The sequence shown here is derived from an EMBL/GenBank/DDBJ whole genome shotgun (WGS) entry which is preliminary data.</text>
</comment>
<gene>
    <name evidence="5" type="primary">rpmC</name>
    <name evidence="5" type="synonym">rpl29</name>
    <name evidence="7" type="ORF">DCF15_08065</name>
</gene>
<comment type="similarity">
    <text evidence="1 5">Belongs to the universal ribosomal protein uL29 family.</text>
</comment>
<dbReference type="GO" id="GO:0006412">
    <property type="term" value="P:translation"/>
    <property type="evidence" value="ECO:0007669"/>
    <property type="project" value="UniProtKB-UniRule"/>
</dbReference>
<evidence type="ECO:0000313" key="8">
    <source>
        <dbReference type="Proteomes" id="UP000249794"/>
    </source>
</evidence>
<name>A0A2W4XHN8_9CYAN</name>
<keyword evidence="3 5" id="KW-0687">Ribonucleoprotein</keyword>
<feature type="compositionally biased region" description="Polar residues" evidence="6">
    <location>
        <begin position="74"/>
        <end position="85"/>
    </location>
</feature>
<dbReference type="InterPro" id="IPR001854">
    <property type="entry name" value="Ribosomal_uL29"/>
</dbReference>
<dbReference type="InterPro" id="IPR036049">
    <property type="entry name" value="Ribosomal_uL29_sf"/>
</dbReference>
<evidence type="ECO:0000256" key="4">
    <source>
        <dbReference type="ARBA" id="ARBA00035204"/>
    </source>
</evidence>
<dbReference type="HAMAP" id="MF_00374">
    <property type="entry name" value="Ribosomal_uL29"/>
    <property type="match status" value="1"/>
</dbReference>
<organism evidence="7 8">
    <name type="scientific">Phormidesmis priestleyi</name>
    <dbReference type="NCBI Taxonomy" id="268141"/>
    <lineage>
        <taxon>Bacteria</taxon>
        <taxon>Bacillati</taxon>
        <taxon>Cyanobacteriota</taxon>
        <taxon>Cyanophyceae</taxon>
        <taxon>Leptolyngbyales</taxon>
        <taxon>Leptolyngbyaceae</taxon>
        <taxon>Phormidesmis</taxon>
    </lineage>
</organism>